<keyword evidence="6" id="KW-0560">Oxidoreductase</keyword>
<evidence type="ECO:0000256" key="7">
    <source>
        <dbReference type="ARBA" id="ARBA00023004"/>
    </source>
</evidence>
<keyword evidence="4" id="KW-0479">Metal-binding</keyword>
<dbReference type="InterPro" id="IPR017938">
    <property type="entry name" value="Riboflavin_synthase-like_b-brl"/>
</dbReference>
<dbReference type="Pfam" id="PF00111">
    <property type="entry name" value="Fer2"/>
    <property type="match status" value="1"/>
</dbReference>
<evidence type="ECO:0000256" key="4">
    <source>
        <dbReference type="ARBA" id="ARBA00022723"/>
    </source>
</evidence>
<dbReference type="SUPFAM" id="SSF54292">
    <property type="entry name" value="2Fe-2S ferredoxin-like"/>
    <property type="match status" value="1"/>
</dbReference>
<dbReference type="AlphaFoldDB" id="A0A127M245"/>
<dbReference type="Gene3D" id="3.40.50.80">
    <property type="entry name" value="Nucleotide-binding domain of ferredoxin-NADP reductase (FNR) module"/>
    <property type="match status" value="1"/>
</dbReference>
<dbReference type="Pfam" id="PF00175">
    <property type="entry name" value="NAD_binding_1"/>
    <property type="match status" value="1"/>
</dbReference>
<dbReference type="EMBL" id="CP014544">
    <property type="protein sequence ID" value="AMO67308.1"/>
    <property type="molecule type" value="Genomic_DNA"/>
</dbReference>
<dbReference type="PANTHER" id="PTHR47354">
    <property type="entry name" value="NADH OXIDOREDUCTASE HCR"/>
    <property type="match status" value="1"/>
</dbReference>
<dbReference type="STRING" id="1470434.AZF00_02885"/>
<reference evidence="12 13" key="1">
    <citation type="submission" date="2015-12" db="EMBL/GenBank/DDBJ databases">
        <authorList>
            <person name="Shamseldin A."/>
            <person name="Moawad H."/>
            <person name="Abd El-Rahim W.M."/>
            <person name="Sadowsky M.J."/>
        </authorList>
    </citation>
    <scope>NUCLEOTIDE SEQUENCE [LARGE SCALE GENOMIC DNA]</scope>
    <source>
        <strain evidence="12 13">SM2</strain>
    </source>
</reference>
<proteinExistence type="predicted"/>
<evidence type="ECO:0000256" key="3">
    <source>
        <dbReference type="ARBA" id="ARBA00022714"/>
    </source>
</evidence>
<evidence type="ECO:0000256" key="1">
    <source>
        <dbReference type="ARBA" id="ARBA00001974"/>
    </source>
</evidence>
<dbReference type="InterPro" id="IPR011884">
    <property type="entry name" value="PaaE"/>
</dbReference>
<comment type="cofactor">
    <cofactor evidence="1">
        <name>FAD</name>
        <dbReference type="ChEBI" id="CHEBI:57692"/>
    </cofactor>
</comment>
<dbReference type="GO" id="GO:0050660">
    <property type="term" value="F:flavin adenine dinucleotide binding"/>
    <property type="evidence" value="ECO:0007669"/>
    <property type="project" value="TreeGrafter"/>
</dbReference>
<dbReference type="InterPro" id="IPR001041">
    <property type="entry name" value="2Fe-2S_ferredoxin-type"/>
</dbReference>
<dbReference type="PRINTS" id="PR00371">
    <property type="entry name" value="FPNCR"/>
</dbReference>
<dbReference type="InterPro" id="IPR001433">
    <property type="entry name" value="OxRdtase_FAD/NAD-bd"/>
</dbReference>
<evidence type="ECO:0000256" key="6">
    <source>
        <dbReference type="ARBA" id="ARBA00023002"/>
    </source>
</evidence>
<dbReference type="InterPro" id="IPR039261">
    <property type="entry name" value="FNR_nucleotide-bd"/>
</dbReference>
<dbReference type="GO" id="GO:0051537">
    <property type="term" value="F:2 iron, 2 sulfur cluster binding"/>
    <property type="evidence" value="ECO:0007669"/>
    <property type="project" value="UniProtKB-KW"/>
</dbReference>
<feature type="domain" description="2Fe-2S ferredoxin-type" evidence="10">
    <location>
        <begin position="272"/>
        <end position="363"/>
    </location>
</feature>
<evidence type="ECO:0000313" key="13">
    <source>
        <dbReference type="Proteomes" id="UP000074119"/>
    </source>
</evidence>
<evidence type="ECO:0000256" key="8">
    <source>
        <dbReference type="ARBA" id="ARBA00023014"/>
    </source>
</evidence>
<dbReference type="InterPro" id="IPR036010">
    <property type="entry name" value="2Fe-2S_ferredoxin-like_sf"/>
</dbReference>
<evidence type="ECO:0000259" key="10">
    <source>
        <dbReference type="PROSITE" id="PS51085"/>
    </source>
</evidence>
<keyword evidence="7" id="KW-0408">Iron</keyword>
<dbReference type="GO" id="GO:0010124">
    <property type="term" value="P:phenylacetate catabolic process"/>
    <property type="evidence" value="ECO:0007669"/>
    <property type="project" value="InterPro"/>
</dbReference>
<dbReference type="InterPro" id="IPR050415">
    <property type="entry name" value="MRET"/>
</dbReference>
<evidence type="ECO:0000313" key="12">
    <source>
        <dbReference type="EMBL" id="AMO67308.1"/>
    </source>
</evidence>
<dbReference type="SUPFAM" id="SSF52343">
    <property type="entry name" value="Ferredoxin reductase-like, C-terminal NADP-linked domain"/>
    <property type="match status" value="1"/>
</dbReference>
<dbReference type="KEGG" id="zal:AZF00_02885"/>
<dbReference type="NCBIfam" id="TIGR02160">
    <property type="entry name" value="PA_CoA_Oxy5"/>
    <property type="match status" value="1"/>
</dbReference>
<dbReference type="PROSITE" id="PS00197">
    <property type="entry name" value="2FE2S_FER_1"/>
    <property type="match status" value="1"/>
</dbReference>
<keyword evidence="3" id="KW-0001">2Fe-2S</keyword>
<evidence type="ECO:0000256" key="5">
    <source>
        <dbReference type="ARBA" id="ARBA00022827"/>
    </source>
</evidence>
<accession>A0A127M245</accession>
<dbReference type="GO" id="GO:0016491">
    <property type="term" value="F:oxidoreductase activity"/>
    <property type="evidence" value="ECO:0007669"/>
    <property type="project" value="UniProtKB-KW"/>
</dbReference>
<evidence type="ECO:0000259" key="11">
    <source>
        <dbReference type="PROSITE" id="PS51384"/>
    </source>
</evidence>
<dbReference type="InterPro" id="IPR001709">
    <property type="entry name" value="Flavoprot_Pyr_Nucl_cyt_Rdtase"/>
</dbReference>
<dbReference type="InterPro" id="IPR012675">
    <property type="entry name" value="Beta-grasp_dom_sf"/>
</dbReference>
<dbReference type="Pfam" id="PF00970">
    <property type="entry name" value="FAD_binding_6"/>
    <property type="match status" value="1"/>
</dbReference>
<evidence type="ECO:0000256" key="2">
    <source>
        <dbReference type="ARBA" id="ARBA00022630"/>
    </source>
</evidence>
<dbReference type="PANTHER" id="PTHR47354:SF8">
    <property type="entry name" value="1,2-PHENYLACETYL-COA EPOXIDASE, SUBUNIT E"/>
    <property type="match status" value="1"/>
</dbReference>
<name>A0A127M245_9GAMM</name>
<keyword evidence="2" id="KW-0285">Flavoprotein</keyword>
<protein>
    <submittedName>
        <fullName evidence="12">Phenylacetic acid degradation protein</fullName>
    </submittedName>
</protein>
<dbReference type="PRINTS" id="PR00410">
    <property type="entry name" value="PHEHYDRXLASE"/>
</dbReference>
<keyword evidence="8" id="KW-0411">Iron-sulfur</keyword>
<dbReference type="PROSITE" id="PS51384">
    <property type="entry name" value="FAD_FR"/>
    <property type="match status" value="1"/>
</dbReference>
<dbReference type="InterPro" id="IPR008333">
    <property type="entry name" value="Cbr1-like_FAD-bd_dom"/>
</dbReference>
<dbReference type="Gene3D" id="2.40.30.10">
    <property type="entry name" value="Translation factors"/>
    <property type="match status" value="1"/>
</dbReference>
<dbReference type="CDD" id="cd00207">
    <property type="entry name" value="fer2"/>
    <property type="match status" value="1"/>
</dbReference>
<evidence type="ECO:0000256" key="9">
    <source>
        <dbReference type="ARBA" id="ARBA00034078"/>
    </source>
</evidence>
<dbReference type="CDD" id="cd06214">
    <property type="entry name" value="PA_degradation_oxidoreductase_like"/>
    <property type="match status" value="1"/>
</dbReference>
<comment type="cofactor">
    <cofactor evidence="9">
        <name>[2Fe-2S] cluster</name>
        <dbReference type="ChEBI" id="CHEBI:190135"/>
    </cofactor>
</comment>
<dbReference type="PROSITE" id="PS51085">
    <property type="entry name" value="2FE2S_FER_2"/>
    <property type="match status" value="1"/>
</dbReference>
<sequence>MKANYFHPLTVSRSTKETDDAVVLSFEVPSELAATFTYRPGQYLTLRAEIDGEPIQRSYSICSGINDKSMKIAIKRVEGGKFSNFANDQLAEGTTLEIMPPQGSFSVALDPAKASNYLFIASGSGITPVLSNIKSVLEVEPESRVTLLYGNQRTNTMMFRTALSFLKNRFMTRFHWVNILSREDQGVDLLNGRLDNAKGAALSKRLLPLGQFDSYYICGPESMISEVSRGLRGFGVADDNIHFELFGSSAEDADTVVKKHHARAKTYAGKTSEVTIIADGRASSFDLAADGENILDAGMNNGIDLPYSCKGGVCSTCKAHLVEGEVDQDITHGLDASDVERGFILTCQAHPISDRVVVSFDEK</sequence>
<dbReference type="Proteomes" id="UP000074119">
    <property type="component" value="Chromosome"/>
</dbReference>
<gene>
    <name evidence="12" type="ORF">AZF00_02885</name>
</gene>
<dbReference type="RefSeq" id="WP_008248050.1">
    <property type="nucleotide sequence ID" value="NZ_CP014544.1"/>
</dbReference>
<dbReference type="SUPFAM" id="SSF63380">
    <property type="entry name" value="Riboflavin synthase domain-like"/>
    <property type="match status" value="1"/>
</dbReference>
<dbReference type="InterPro" id="IPR006058">
    <property type="entry name" value="2Fe2S_fd_BS"/>
</dbReference>
<dbReference type="Gene3D" id="3.10.20.30">
    <property type="match status" value="1"/>
</dbReference>
<keyword evidence="5" id="KW-0274">FAD</keyword>
<dbReference type="GO" id="GO:0046872">
    <property type="term" value="F:metal ion binding"/>
    <property type="evidence" value="ECO:0007669"/>
    <property type="project" value="UniProtKB-KW"/>
</dbReference>
<dbReference type="InterPro" id="IPR017927">
    <property type="entry name" value="FAD-bd_FR_type"/>
</dbReference>
<feature type="domain" description="FAD-binding FR-type" evidence="11">
    <location>
        <begin position="4"/>
        <end position="108"/>
    </location>
</feature>
<organism evidence="12 13">
    <name type="scientific">Zhongshania aliphaticivorans</name>
    <dbReference type="NCBI Taxonomy" id="1470434"/>
    <lineage>
        <taxon>Bacteria</taxon>
        <taxon>Pseudomonadati</taxon>
        <taxon>Pseudomonadota</taxon>
        <taxon>Gammaproteobacteria</taxon>
        <taxon>Cellvibrionales</taxon>
        <taxon>Spongiibacteraceae</taxon>
        <taxon>Zhongshania</taxon>
    </lineage>
</organism>